<dbReference type="Proteomes" id="UP001596108">
    <property type="component" value="Unassembled WGS sequence"/>
</dbReference>
<gene>
    <name evidence="1" type="ORF">ACFPQ4_22025</name>
</gene>
<sequence>MEMQSLQAAFNSQGEAESAIRKLSSLRADQFRLERLAGSGLAPRSTPVMEAMTSSHAFTDTDDIFTDAAPAFAVESSSTLGEFASPEALFSLSVKVPGSAMEQARSVIQQAGGLLS</sequence>
<evidence type="ECO:0000313" key="2">
    <source>
        <dbReference type="Proteomes" id="UP001596108"/>
    </source>
</evidence>
<reference evidence="2" key="1">
    <citation type="journal article" date="2019" name="Int. J. Syst. Evol. Microbiol.">
        <title>The Global Catalogue of Microorganisms (GCM) 10K type strain sequencing project: providing services to taxonomists for standard genome sequencing and annotation.</title>
        <authorList>
            <consortium name="The Broad Institute Genomics Platform"/>
            <consortium name="The Broad Institute Genome Sequencing Center for Infectious Disease"/>
            <person name="Wu L."/>
            <person name="Ma J."/>
        </authorList>
    </citation>
    <scope>NUCLEOTIDE SEQUENCE [LARGE SCALE GENOMIC DNA]</scope>
    <source>
        <strain evidence="2">CGMCC 1.18578</strain>
    </source>
</reference>
<dbReference type="EMBL" id="JBHSNC010000057">
    <property type="protein sequence ID" value="MFC5532105.1"/>
    <property type="molecule type" value="Genomic_DNA"/>
</dbReference>
<protein>
    <submittedName>
        <fullName evidence="1">Uncharacterized protein</fullName>
    </submittedName>
</protein>
<organism evidence="1 2">
    <name type="scientific">Cohnella yongneupensis</name>
    <dbReference type="NCBI Taxonomy" id="425006"/>
    <lineage>
        <taxon>Bacteria</taxon>
        <taxon>Bacillati</taxon>
        <taxon>Bacillota</taxon>
        <taxon>Bacilli</taxon>
        <taxon>Bacillales</taxon>
        <taxon>Paenibacillaceae</taxon>
        <taxon>Cohnella</taxon>
    </lineage>
</organism>
<keyword evidence="2" id="KW-1185">Reference proteome</keyword>
<name>A0ABW0R794_9BACL</name>
<dbReference type="RefSeq" id="WP_378114075.1">
    <property type="nucleotide sequence ID" value="NZ_JBHSNC010000057.1"/>
</dbReference>
<comment type="caution">
    <text evidence="1">The sequence shown here is derived from an EMBL/GenBank/DDBJ whole genome shotgun (WGS) entry which is preliminary data.</text>
</comment>
<evidence type="ECO:0000313" key="1">
    <source>
        <dbReference type="EMBL" id="MFC5532105.1"/>
    </source>
</evidence>
<accession>A0ABW0R794</accession>
<proteinExistence type="predicted"/>